<feature type="compositionally biased region" description="Low complexity" evidence="4">
    <location>
        <begin position="359"/>
        <end position="374"/>
    </location>
</feature>
<dbReference type="eggNOG" id="KOG4177">
    <property type="taxonomic scope" value="Eukaryota"/>
</dbReference>
<feature type="region of interest" description="Disordered" evidence="4">
    <location>
        <begin position="358"/>
        <end position="377"/>
    </location>
</feature>
<protein>
    <submittedName>
        <fullName evidence="5">Ankyrin domain protein</fullName>
    </submittedName>
</protein>
<feature type="repeat" description="ANK" evidence="3">
    <location>
        <begin position="125"/>
        <end position="157"/>
    </location>
</feature>
<keyword evidence="6" id="KW-1185">Reference proteome</keyword>
<evidence type="ECO:0000313" key="6">
    <source>
        <dbReference type="Proteomes" id="UP000009168"/>
    </source>
</evidence>
<keyword evidence="1" id="KW-0677">Repeat</keyword>
<accession>Q22WQ3</accession>
<evidence type="ECO:0000256" key="4">
    <source>
        <dbReference type="SAM" id="MobiDB-lite"/>
    </source>
</evidence>
<dbReference type="InterPro" id="IPR002110">
    <property type="entry name" value="Ankyrin_rpt"/>
</dbReference>
<evidence type="ECO:0000313" key="5">
    <source>
        <dbReference type="EMBL" id="EAR89739.2"/>
    </source>
</evidence>
<feature type="repeat" description="ANK" evidence="3">
    <location>
        <begin position="91"/>
        <end position="115"/>
    </location>
</feature>
<dbReference type="PANTHER" id="PTHR24173:SF74">
    <property type="entry name" value="ANKYRIN REPEAT DOMAIN-CONTAINING PROTEIN 16"/>
    <property type="match status" value="1"/>
</dbReference>
<evidence type="ECO:0000256" key="3">
    <source>
        <dbReference type="PROSITE-ProRule" id="PRU00023"/>
    </source>
</evidence>
<dbReference type="Pfam" id="PF13637">
    <property type="entry name" value="Ank_4"/>
    <property type="match status" value="1"/>
</dbReference>
<dbReference type="GeneID" id="7844440"/>
<dbReference type="STRING" id="312017.Q22WQ3"/>
<evidence type="ECO:0000256" key="1">
    <source>
        <dbReference type="ARBA" id="ARBA00022737"/>
    </source>
</evidence>
<dbReference type="HOGENOM" id="CLU_640136_0_0_1"/>
<organism evidence="5 6">
    <name type="scientific">Tetrahymena thermophila (strain SB210)</name>
    <dbReference type="NCBI Taxonomy" id="312017"/>
    <lineage>
        <taxon>Eukaryota</taxon>
        <taxon>Sar</taxon>
        <taxon>Alveolata</taxon>
        <taxon>Ciliophora</taxon>
        <taxon>Intramacronucleata</taxon>
        <taxon>Oligohymenophorea</taxon>
        <taxon>Hymenostomatida</taxon>
        <taxon>Tetrahymenina</taxon>
        <taxon>Tetrahymenidae</taxon>
        <taxon>Tetrahymena</taxon>
    </lineage>
</organism>
<feature type="repeat" description="ANK" evidence="3">
    <location>
        <begin position="56"/>
        <end position="88"/>
    </location>
</feature>
<dbReference type="OrthoDB" id="290415at2759"/>
<dbReference type="InterPro" id="IPR036770">
    <property type="entry name" value="Ankyrin_rpt-contain_sf"/>
</dbReference>
<dbReference type="Pfam" id="PF12796">
    <property type="entry name" value="Ank_2"/>
    <property type="match status" value="1"/>
</dbReference>
<dbReference type="Proteomes" id="UP000009168">
    <property type="component" value="Unassembled WGS sequence"/>
</dbReference>
<sequence>MTQQITVCCREFIKFICCITNDFQNMKMAIEKDNYEEFIAFFEKNKVNVQDYEEDTGNNPLHLTVKANRYDMVDYLLTKYESLEKEDKNFDGDTALMLAVLYSDLKMVRLLVEKGNVDINCKESEGFTPFMAACANGKLEIVEYLMNRNCKIYSKNQQGQTAIHRAAFYGEVQVIRSLLKNTKLQLTSRDSRGNTCLHFAAMRLNMTCFRYILKKLGSQKDNELAKKNQEGLTPVQVLIKSFNLIKKDDRVINEAEVEEYILNKNKPPPYLYESLKEQKPTLFNKVDQQKEQLIQKQVNGQPLTSKQVINDNNIDQQQYQDQQNQQLNLSKKNININDNQIQEQELQNFIPSASHIQDNQKLQNANEQQQQKPQADIDATETNNLRPIALKSPIQGDSISLFNSGMVNPNYPQNELINETNQLNQEIQQKTLSQRRKNYFSKISLKNINQLSKKNV</sequence>
<dbReference type="PROSITE" id="PS50297">
    <property type="entry name" value="ANK_REP_REGION"/>
    <property type="match status" value="3"/>
</dbReference>
<reference evidence="6" key="1">
    <citation type="journal article" date="2006" name="PLoS Biol.">
        <title>Macronuclear genome sequence of the ciliate Tetrahymena thermophila, a model eukaryote.</title>
        <authorList>
            <person name="Eisen J.A."/>
            <person name="Coyne R.S."/>
            <person name="Wu M."/>
            <person name="Wu D."/>
            <person name="Thiagarajan M."/>
            <person name="Wortman J.R."/>
            <person name="Badger J.H."/>
            <person name="Ren Q."/>
            <person name="Amedeo P."/>
            <person name="Jones K.M."/>
            <person name="Tallon L.J."/>
            <person name="Delcher A.L."/>
            <person name="Salzberg S.L."/>
            <person name="Silva J.C."/>
            <person name="Haas B.J."/>
            <person name="Majoros W.H."/>
            <person name="Farzad M."/>
            <person name="Carlton J.M."/>
            <person name="Smith R.K. Jr."/>
            <person name="Garg J."/>
            <person name="Pearlman R.E."/>
            <person name="Karrer K.M."/>
            <person name="Sun L."/>
            <person name="Manning G."/>
            <person name="Elde N.C."/>
            <person name="Turkewitz A.P."/>
            <person name="Asai D.J."/>
            <person name="Wilkes D.E."/>
            <person name="Wang Y."/>
            <person name="Cai H."/>
            <person name="Collins K."/>
            <person name="Stewart B.A."/>
            <person name="Lee S.R."/>
            <person name="Wilamowska K."/>
            <person name="Weinberg Z."/>
            <person name="Ruzzo W.L."/>
            <person name="Wloga D."/>
            <person name="Gaertig J."/>
            <person name="Frankel J."/>
            <person name="Tsao C.-C."/>
            <person name="Gorovsky M.A."/>
            <person name="Keeling P.J."/>
            <person name="Waller R.F."/>
            <person name="Patron N.J."/>
            <person name="Cherry J.M."/>
            <person name="Stover N.A."/>
            <person name="Krieger C.J."/>
            <person name="del Toro C."/>
            <person name="Ryder H.F."/>
            <person name="Williamson S.C."/>
            <person name="Barbeau R.A."/>
            <person name="Hamilton E.P."/>
            <person name="Orias E."/>
        </authorList>
    </citation>
    <scope>NUCLEOTIDE SEQUENCE [LARGE SCALE GENOMIC DNA]</scope>
    <source>
        <strain evidence="6">SB210</strain>
    </source>
</reference>
<name>Q22WQ3_TETTS</name>
<dbReference type="Gene3D" id="1.25.40.20">
    <property type="entry name" value="Ankyrin repeat-containing domain"/>
    <property type="match status" value="1"/>
</dbReference>
<dbReference type="EMBL" id="GG662813">
    <property type="protein sequence ID" value="EAR89739.2"/>
    <property type="molecule type" value="Genomic_DNA"/>
</dbReference>
<dbReference type="SMART" id="SM00248">
    <property type="entry name" value="ANK"/>
    <property type="match status" value="5"/>
</dbReference>
<dbReference type="PROSITE" id="PS50088">
    <property type="entry name" value="ANK_REPEAT"/>
    <property type="match status" value="4"/>
</dbReference>
<dbReference type="KEGG" id="tet:TTHERM_00975390"/>
<dbReference type="RefSeq" id="XP_001009984.2">
    <property type="nucleotide sequence ID" value="XM_001009984.2"/>
</dbReference>
<dbReference type="AlphaFoldDB" id="Q22WQ3"/>
<gene>
    <name evidence="5" type="ORF">TTHERM_00975390</name>
</gene>
<proteinExistence type="predicted"/>
<keyword evidence="2 3" id="KW-0040">ANK repeat</keyword>
<dbReference type="SUPFAM" id="SSF48403">
    <property type="entry name" value="Ankyrin repeat"/>
    <property type="match status" value="1"/>
</dbReference>
<dbReference type="InParanoid" id="Q22WQ3"/>
<dbReference type="PANTHER" id="PTHR24173">
    <property type="entry name" value="ANKYRIN REPEAT CONTAINING"/>
    <property type="match status" value="1"/>
</dbReference>
<dbReference type="Pfam" id="PF00023">
    <property type="entry name" value="Ank"/>
    <property type="match status" value="1"/>
</dbReference>
<feature type="repeat" description="ANK" evidence="3">
    <location>
        <begin position="158"/>
        <end position="181"/>
    </location>
</feature>
<evidence type="ECO:0000256" key="2">
    <source>
        <dbReference type="ARBA" id="ARBA00023043"/>
    </source>
</evidence>